<reference evidence="1" key="1">
    <citation type="submission" date="2016-01" db="EMBL/GenBank/DDBJ databases">
        <authorList>
            <person name="Peeters C."/>
        </authorList>
    </citation>
    <scope>NUCLEOTIDE SEQUENCE [LARGE SCALE GENOMIC DNA]</scope>
    <source>
        <strain evidence="1">LMG 22934</strain>
    </source>
</reference>
<dbReference type="Proteomes" id="UP000054977">
    <property type="component" value="Unassembled WGS sequence"/>
</dbReference>
<sequence>MKAPPLPSGRTRGLSFVVSDDWTPEQALAVFEILDDLRELICARYLPEIQHVLREDRRQRELLFDERHPPF</sequence>
<organism evidence="1 2">
    <name type="scientific">Caballeronia humi</name>
    <dbReference type="NCBI Taxonomy" id="326474"/>
    <lineage>
        <taxon>Bacteria</taxon>
        <taxon>Pseudomonadati</taxon>
        <taxon>Pseudomonadota</taxon>
        <taxon>Betaproteobacteria</taxon>
        <taxon>Burkholderiales</taxon>
        <taxon>Burkholderiaceae</taxon>
        <taxon>Caballeronia</taxon>
    </lineage>
</organism>
<evidence type="ECO:0000313" key="1">
    <source>
        <dbReference type="EMBL" id="SAL59014.1"/>
    </source>
</evidence>
<gene>
    <name evidence="1" type="ORF">AWB65_05264</name>
</gene>
<comment type="caution">
    <text evidence="1">The sequence shown here is derived from an EMBL/GenBank/DDBJ whole genome shotgun (WGS) entry which is preliminary data.</text>
</comment>
<proteinExistence type="predicted"/>
<dbReference type="RefSeq" id="WP_087669951.1">
    <property type="nucleotide sequence ID" value="NZ_FCNW02000041.1"/>
</dbReference>
<dbReference type="EMBL" id="FCNW02000041">
    <property type="protein sequence ID" value="SAL59014.1"/>
    <property type="molecule type" value="Genomic_DNA"/>
</dbReference>
<accession>A0A158IQU6</accession>
<keyword evidence="2" id="KW-1185">Reference proteome</keyword>
<evidence type="ECO:0000313" key="2">
    <source>
        <dbReference type="Proteomes" id="UP000054977"/>
    </source>
</evidence>
<dbReference type="OrthoDB" id="8910946at2"/>
<name>A0A158IQU6_9BURK</name>
<dbReference type="AlphaFoldDB" id="A0A158IQU6"/>
<protein>
    <submittedName>
        <fullName evidence="1">Uncharacterized protein</fullName>
    </submittedName>
</protein>